<evidence type="ECO:0000259" key="2">
    <source>
        <dbReference type="PROSITE" id="PS50011"/>
    </source>
</evidence>
<dbReference type="InterPro" id="IPR008271">
    <property type="entry name" value="Ser/Thr_kinase_AS"/>
</dbReference>
<dbReference type="GO" id="GO:0008017">
    <property type="term" value="F:microtubule binding"/>
    <property type="evidence" value="ECO:0007669"/>
    <property type="project" value="InterPro"/>
</dbReference>
<feature type="region of interest" description="Disordered" evidence="1">
    <location>
        <begin position="370"/>
        <end position="416"/>
    </location>
</feature>
<feature type="domain" description="Protein kinase" evidence="2">
    <location>
        <begin position="4"/>
        <end position="287"/>
    </location>
</feature>
<dbReference type="GO" id="GO:0005524">
    <property type="term" value="F:ATP binding"/>
    <property type="evidence" value="ECO:0007669"/>
    <property type="project" value="InterPro"/>
</dbReference>
<dbReference type="SMART" id="SM00220">
    <property type="entry name" value="S_TKc"/>
    <property type="match status" value="1"/>
</dbReference>
<proteinExistence type="predicted"/>
<name>A0A7S3K321_9STRA</name>
<dbReference type="PROSITE" id="PS00108">
    <property type="entry name" value="PROTEIN_KINASE_ST"/>
    <property type="match status" value="1"/>
</dbReference>
<accession>A0A7S3K321</accession>
<dbReference type="PROSITE" id="PS50011">
    <property type="entry name" value="PROTEIN_KINASE_DOM"/>
    <property type="match status" value="1"/>
</dbReference>
<dbReference type="Pfam" id="PF00069">
    <property type="entry name" value="Pkinase"/>
    <property type="match status" value="1"/>
</dbReference>
<organism evidence="3">
    <name type="scientific">Aureoumbra lagunensis</name>
    <dbReference type="NCBI Taxonomy" id="44058"/>
    <lineage>
        <taxon>Eukaryota</taxon>
        <taxon>Sar</taxon>
        <taxon>Stramenopiles</taxon>
        <taxon>Ochrophyta</taxon>
        <taxon>Pelagophyceae</taxon>
        <taxon>Pelagomonadales</taxon>
        <taxon>Aureoumbra</taxon>
    </lineage>
</organism>
<dbReference type="EMBL" id="HBIJ01018079">
    <property type="protein sequence ID" value="CAE0371162.1"/>
    <property type="molecule type" value="Transcribed_RNA"/>
</dbReference>
<protein>
    <recommendedName>
        <fullName evidence="2">Protein kinase domain-containing protein</fullName>
    </recommendedName>
</protein>
<dbReference type="SUPFAM" id="SSF56112">
    <property type="entry name" value="Protein kinase-like (PK-like)"/>
    <property type="match status" value="1"/>
</dbReference>
<reference evidence="3" key="1">
    <citation type="submission" date="2021-01" db="EMBL/GenBank/DDBJ databases">
        <authorList>
            <person name="Corre E."/>
            <person name="Pelletier E."/>
            <person name="Niang G."/>
            <person name="Scheremetjew M."/>
            <person name="Finn R."/>
            <person name="Kale V."/>
            <person name="Holt S."/>
            <person name="Cochrane G."/>
            <person name="Meng A."/>
            <person name="Brown T."/>
            <person name="Cohen L."/>
        </authorList>
    </citation>
    <scope>NUCLEOTIDE SEQUENCE</scope>
    <source>
        <strain evidence="3">CCMP1510</strain>
    </source>
</reference>
<dbReference type="InterPro" id="IPR011009">
    <property type="entry name" value="Kinase-like_dom_sf"/>
</dbReference>
<dbReference type="SUPFAM" id="SSF48371">
    <property type="entry name" value="ARM repeat"/>
    <property type="match status" value="1"/>
</dbReference>
<dbReference type="Gene3D" id="1.10.510.10">
    <property type="entry name" value="Transferase(Phosphotransferase) domain 1"/>
    <property type="match status" value="1"/>
</dbReference>
<feature type="compositionally biased region" description="Polar residues" evidence="1">
    <location>
        <begin position="400"/>
        <end position="416"/>
    </location>
</feature>
<feature type="compositionally biased region" description="Low complexity" evidence="1">
    <location>
        <begin position="377"/>
        <end position="387"/>
    </location>
</feature>
<gene>
    <name evidence="3" type="ORF">ALAG00032_LOCUS11944</name>
</gene>
<feature type="compositionally biased region" description="Low complexity" evidence="1">
    <location>
        <begin position="335"/>
        <end position="345"/>
    </location>
</feature>
<dbReference type="GO" id="GO:0004672">
    <property type="term" value="F:protein kinase activity"/>
    <property type="evidence" value="ECO:0007669"/>
    <property type="project" value="InterPro"/>
</dbReference>
<dbReference type="PANTHER" id="PTHR46562">
    <property type="entry name" value="SERINE/THREONINE-KINASE ULK4-LIKE PROTEIN-RELATED"/>
    <property type="match status" value="1"/>
</dbReference>
<dbReference type="InterPro" id="IPR000719">
    <property type="entry name" value="Prot_kinase_dom"/>
</dbReference>
<feature type="compositionally biased region" description="Polar residues" evidence="1">
    <location>
        <begin position="325"/>
        <end position="334"/>
    </location>
</feature>
<evidence type="ECO:0000313" key="3">
    <source>
        <dbReference type="EMBL" id="CAE0371162.1"/>
    </source>
</evidence>
<dbReference type="Gene3D" id="1.25.10.10">
    <property type="entry name" value="Leucine-rich Repeat Variant"/>
    <property type="match status" value="1"/>
</dbReference>
<dbReference type="PANTHER" id="PTHR46562:SF1">
    <property type="entry name" value="SERINE_THREONINE-PROTEIN KINASE ULK4"/>
    <property type="match status" value="1"/>
</dbReference>
<dbReference type="InterPro" id="IPR044591">
    <property type="entry name" value="RUK"/>
</dbReference>
<dbReference type="InterPro" id="IPR016024">
    <property type="entry name" value="ARM-type_fold"/>
</dbReference>
<dbReference type="InterPro" id="IPR011989">
    <property type="entry name" value="ARM-like"/>
</dbReference>
<feature type="region of interest" description="Disordered" evidence="1">
    <location>
        <begin position="320"/>
        <end position="352"/>
    </location>
</feature>
<evidence type="ECO:0000256" key="1">
    <source>
        <dbReference type="SAM" id="MobiDB-lite"/>
    </source>
</evidence>
<sequence>MDRYHIFNEIGAGRQSQVFKGRCKKTVNYVAIKRVEKGQMEKVVNEVQMMHCLSHPHTLKFYDWYETRNNLWLILEYCSGGDLKSLLRSDGQLPLRSVKLFGGDLLAGLQYLHYSGILYCDLKPSNILIDEYGVLKLAGFGLARKIPNSENRSRAPRNRGTPYYMAPELFLREGVHNYGSDLWSLGVVLYELATGKPPFASASLNELMHYISNTEPDMSASLFLIVQPDRHRNQLHLQQTDPTTNDNCTLEHFSSAISQLLQKDATQRPTWDQLHDCCTISFWHDVIPSPPESRTLAPQPLFEACIAAQRTAAQNGKELGAFQDDQPSPLSTTPNNNQQGENNNNHFTTNTSVQETLRVSTSYQAHMRRNLARRQSSNESHAHNNNSTLNRMDDSDDSQWHNQNNSSGPRYQEQQRVWWQKRKKDPYSFCDNFTSSLVFAALSDSQISPILSASATSEHDALAMLRNAYPNTNFAAACAQHRHHLSRGHASEYTATLLRQLPADVLPLEPKSVELLRSMPHEALEAHLVIGYRALVAATKTTHILAIIAYLQLASEVMHVANVVINSSFVSLLIQMLRTSDETSRTNSDLRSSILIFIGILMRHATYIVPDPDSGLVSVLLGAIGDSRRQAKERELALAALGELAFYVTTQDIRDDEESDPEDDECTQSVVSEDDARWRLFRELVKTLIHCLDSAVDAGLIYYAAKTIGNILAQARPIFVDALAALGQSLTVPLSRHAVRALTDVGSTEPGRVSAYALIHMLRPLVIKSQKEQQDTVLIALEALGGASALAKATINALIRTDDAKWQLTTLNLINIALTLGLIRFQEQNKDLILSRCLASDARLLACLVRALGGGGCVESTVRAKSALAILQIGSLYPPALARATDPTLSQMNLDATRLLDGTTDSTDHRREVSAATESNTTINYQRTGTGNKGTLIVALDRLAAREAHDLANDDYFSECALVLTAFVADTAVASVRCAAQVAQIVTTEQRLEGETILREVLRDRFNFDTKKPGEKSTYKNRLSTDMSLTDDLDGGSSFEDNLCGTSAAESFDQGLIRIENNAMRALGHLPVRELAAVLPLTASAAASPLLRPRVVTPAFLSDLGQLLANVASFDGIAEEVYRIFHGLPEILDALLSRDAELLMPHLAIIFKNDVGLLPASCDLFPNAHRDLRLTAAQLLRHSVPPLLHGMQRSAPDDESLLVNVHDLLANRLPLACVRLLAAQPAFLEINEQQSSPQLNNNLILETECMLRLLLETLPRWPAATSLFANHIALVRALNRTVNSSSTVTTSLSGLAAQLLLRFGVTRH</sequence>